<name>K9XQ35_STAC7</name>
<accession>K9XQ35</accession>
<evidence type="ECO:0000256" key="7">
    <source>
        <dbReference type="ARBA" id="ARBA00022840"/>
    </source>
</evidence>
<evidence type="ECO:0000256" key="6">
    <source>
        <dbReference type="ARBA" id="ARBA00022777"/>
    </source>
</evidence>
<comment type="similarity">
    <text evidence="2 10">Belongs to the gluconokinase GntK/GntV family.</text>
</comment>
<dbReference type="Pfam" id="PF01202">
    <property type="entry name" value="SKI"/>
    <property type="match status" value="1"/>
</dbReference>
<reference evidence="12" key="1">
    <citation type="journal article" date="2013" name="Proc. Natl. Acad. Sci. U.S.A.">
        <title>Improving the coverage of the cyanobacterial phylum using diversity-driven genome sequencing.</title>
        <authorList>
            <person name="Shih P.M."/>
            <person name="Wu D."/>
            <person name="Latifi A."/>
            <person name="Axen S.D."/>
            <person name="Fewer D.P."/>
            <person name="Talla E."/>
            <person name="Calteau A."/>
            <person name="Cai F."/>
            <person name="Tandeau de Marsac N."/>
            <person name="Rippka R."/>
            <person name="Herdman M."/>
            <person name="Sivonen K."/>
            <person name="Coursin T."/>
            <person name="Laurent T."/>
            <person name="Goodwin L."/>
            <person name="Nolan M."/>
            <person name="Davenport K.W."/>
            <person name="Han C.S."/>
            <person name="Rubin E.M."/>
            <person name="Eisen J.A."/>
            <person name="Woyke T."/>
            <person name="Gugger M."/>
            <person name="Kerfeld C.A."/>
        </authorList>
    </citation>
    <scope>NUCLEOTIDE SEQUENCE [LARGE SCALE GENOMIC DNA]</scope>
    <source>
        <strain evidence="12">ATCC 29371 / PCC 7437</strain>
    </source>
</reference>
<dbReference type="GO" id="GO:0005737">
    <property type="term" value="C:cytoplasm"/>
    <property type="evidence" value="ECO:0007669"/>
    <property type="project" value="TreeGrafter"/>
</dbReference>
<keyword evidence="5 10" id="KW-0547">Nucleotide-binding</keyword>
<dbReference type="EMBL" id="CP003653">
    <property type="protein sequence ID" value="AFZ33787.1"/>
    <property type="molecule type" value="Genomic_DNA"/>
</dbReference>
<dbReference type="KEGG" id="scs:Sta7437_0169"/>
<protein>
    <recommendedName>
        <fullName evidence="3 10">Gluconokinase</fullName>
        <ecNumber evidence="3 10">2.7.1.12</ecNumber>
    </recommendedName>
</protein>
<dbReference type="InterPro" id="IPR031322">
    <property type="entry name" value="Shikimate/glucono_kinase"/>
</dbReference>
<dbReference type="FunFam" id="3.40.50.300:FF:000522">
    <property type="entry name" value="Gluconokinase"/>
    <property type="match status" value="1"/>
</dbReference>
<evidence type="ECO:0000256" key="10">
    <source>
        <dbReference type="RuleBase" id="RU363066"/>
    </source>
</evidence>
<keyword evidence="6 10" id="KW-0418">Kinase</keyword>
<dbReference type="PANTHER" id="PTHR43442:SF3">
    <property type="entry name" value="GLUCONOKINASE-RELATED"/>
    <property type="match status" value="1"/>
</dbReference>
<keyword evidence="4 10" id="KW-0808">Transferase</keyword>
<dbReference type="AlphaFoldDB" id="K9XQ35"/>
<dbReference type="STRING" id="111780.Sta7437_0169"/>
<dbReference type="PATRIC" id="fig|111780.3.peg.171"/>
<dbReference type="HOGENOM" id="CLU_077168_4_0_3"/>
<evidence type="ECO:0000313" key="11">
    <source>
        <dbReference type="EMBL" id="AFZ33787.1"/>
    </source>
</evidence>
<dbReference type="Proteomes" id="UP000010473">
    <property type="component" value="Chromosome"/>
</dbReference>
<dbReference type="CDD" id="cd02021">
    <property type="entry name" value="GntK"/>
    <property type="match status" value="1"/>
</dbReference>
<comment type="pathway">
    <text evidence="1">Carbohydrate acid metabolism.</text>
</comment>
<dbReference type="eggNOG" id="COG3265">
    <property type="taxonomic scope" value="Bacteria"/>
</dbReference>
<dbReference type="SUPFAM" id="SSF52540">
    <property type="entry name" value="P-loop containing nucleoside triphosphate hydrolases"/>
    <property type="match status" value="1"/>
</dbReference>
<dbReference type="GO" id="GO:0005524">
    <property type="term" value="F:ATP binding"/>
    <property type="evidence" value="ECO:0007669"/>
    <property type="project" value="UniProtKB-KW"/>
</dbReference>
<organism evidence="11 12">
    <name type="scientific">Stanieria cyanosphaera (strain ATCC 29371 / PCC 7437)</name>
    <dbReference type="NCBI Taxonomy" id="111780"/>
    <lineage>
        <taxon>Bacteria</taxon>
        <taxon>Bacillati</taxon>
        <taxon>Cyanobacteriota</taxon>
        <taxon>Cyanophyceae</taxon>
        <taxon>Pleurocapsales</taxon>
        <taxon>Dermocarpellaceae</taxon>
        <taxon>Stanieria</taxon>
    </lineage>
</organism>
<evidence type="ECO:0000256" key="4">
    <source>
        <dbReference type="ARBA" id="ARBA00022679"/>
    </source>
</evidence>
<keyword evidence="12" id="KW-1185">Reference proteome</keyword>
<dbReference type="NCBIfam" id="TIGR01313">
    <property type="entry name" value="therm_gnt_kin"/>
    <property type="match status" value="1"/>
</dbReference>
<gene>
    <name evidence="11" type="ordered locus">Sta7437_0169</name>
</gene>
<dbReference type="PANTHER" id="PTHR43442">
    <property type="entry name" value="GLUCONOKINASE-RELATED"/>
    <property type="match status" value="1"/>
</dbReference>
<evidence type="ECO:0000256" key="1">
    <source>
        <dbReference type="ARBA" id="ARBA00004761"/>
    </source>
</evidence>
<evidence type="ECO:0000256" key="3">
    <source>
        <dbReference type="ARBA" id="ARBA00012054"/>
    </source>
</evidence>
<dbReference type="GO" id="GO:0019521">
    <property type="term" value="P:D-gluconate metabolic process"/>
    <property type="evidence" value="ECO:0007669"/>
    <property type="project" value="UniProtKB-KW"/>
</dbReference>
<evidence type="ECO:0000256" key="8">
    <source>
        <dbReference type="ARBA" id="ARBA00023064"/>
    </source>
</evidence>
<evidence type="ECO:0000313" key="12">
    <source>
        <dbReference type="Proteomes" id="UP000010473"/>
    </source>
</evidence>
<dbReference type="OrthoDB" id="9800332at2"/>
<dbReference type="EC" id="2.7.1.12" evidence="3 10"/>
<keyword evidence="7 10" id="KW-0067">ATP-binding</keyword>
<evidence type="ECO:0000256" key="9">
    <source>
        <dbReference type="ARBA" id="ARBA00048090"/>
    </source>
</evidence>
<evidence type="ECO:0000256" key="2">
    <source>
        <dbReference type="ARBA" id="ARBA00008420"/>
    </source>
</evidence>
<dbReference type="RefSeq" id="WP_015191460.1">
    <property type="nucleotide sequence ID" value="NC_019748.1"/>
</dbReference>
<dbReference type="InterPro" id="IPR006001">
    <property type="entry name" value="Therm_gnt_kin"/>
</dbReference>
<dbReference type="InterPro" id="IPR027417">
    <property type="entry name" value="P-loop_NTPase"/>
</dbReference>
<sequence length="162" mass="18505">MFCIIMGVAGSGKSTVGKLLSQRLGWQFYDADDFHTPENIAKMSLGLPLSDRDREPWLDRLKQLIEQTINQGNSGILACSALKSSYRQFLTQEQKNEICWVYLRGDYQLISTRIKQRQQHFFKEEILNTQFANLEEPTEALIIDVSLSPDAIVDTILAYLSD</sequence>
<comment type="catalytic activity">
    <reaction evidence="9 10">
        <text>D-gluconate + ATP = 6-phospho-D-gluconate + ADP + H(+)</text>
        <dbReference type="Rhea" id="RHEA:19433"/>
        <dbReference type="ChEBI" id="CHEBI:15378"/>
        <dbReference type="ChEBI" id="CHEBI:18391"/>
        <dbReference type="ChEBI" id="CHEBI:30616"/>
        <dbReference type="ChEBI" id="CHEBI:58759"/>
        <dbReference type="ChEBI" id="CHEBI:456216"/>
        <dbReference type="EC" id="2.7.1.12"/>
    </reaction>
</comment>
<evidence type="ECO:0000256" key="5">
    <source>
        <dbReference type="ARBA" id="ARBA00022741"/>
    </source>
</evidence>
<dbReference type="Gene3D" id="3.40.50.300">
    <property type="entry name" value="P-loop containing nucleotide triphosphate hydrolases"/>
    <property type="match status" value="1"/>
</dbReference>
<proteinExistence type="inferred from homology"/>
<dbReference type="GO" id="GO:0046316">
    <property type="term" value="F:gluconokinase activity"/>
    <property type="evidence" value="ECO:0007669"/>
    <property type="project" value="UniProtKB-EC"/>
</dbReference>
<keyword evidence="8" id="KW-0311">Gluconate utilization</keyword>